<dbReference type="Pfam" id="PF00466">
    <property type="entry name" value="Ribosomal_L10"/>
    <property type="match status" value="1"/>
</dbReference>
<evidence type="ECO:0000313" key="4">
    <source>
        <dbReference type="EMBL" id="KUG22769.1"/>
    </source>
</evidence>
<dbReference type="InterPro" id="IPR043141">
    <property type="entry name" value="Ribosomal_uL10-like_sf"/>
</dbReference>
<evidence type="ECO:0000256" key="2">
    <source>
        <dbReference type="ARBA" id="ARBA00022980"/>
    </source>
</evidence>
<evidence type="ECO:0000256" key="1">
    <source>
        <dbReference type="ARBA" id="ARBA00008889"/>
    </source>
</evidence>
<dbReference type="GO" id="GO:1990904">
    <property type="term" value="C:ribonucleoprotein complex"/>
    <property type="evidence" value="ECO:0007669"/>
    <property type="project" value="UniProtKB-KW"/>
</dbReference>
<dbReference type="SUPFAM" id="SSF160369">
    <property type="entry name" value="Ribosomal protein L10-like"/>
    <property type="match status" value="1"/>
</dbReference>
<reference evidence="4" key="1">
    <citation type="journal article" date="2015" name="Proc. Natl. Acad. Sci. U.S.A.">
        <title>Networks of energetic and metabolic interactions define dynamics in microbial communities.</title>
        <authorList>
            <person name="Embree M."/>
            <person name="Liu J.K."/>
            <person name="Al-Bassam M.M."/>
            <person name="Zengler K."/>
        </authorList>
    </citation>
    <scope>NUCLEOTIDE SEQUENCE</scope>
</reference>
<comment type="similarity">
    <text evidence="1">Belongs to the universal ribosomal protein uL10 family.</text>
</comment>
<sequence length="174" mass="19267">MDRGTKEQIVSELHKKLKEAKLGVLTSFSGMNVEKMEALRNALRKSDAEWKVVKNTLLRIASKETDFSILDDHFKWPVAVVLGYKDPVGPTKILIDFAKRNPELEIKVGLLDSKSLTKSDLTVLAELPGKEVLLGKLVSVMAAVPTSFVTVLSGVPRSFVQVLNAYCDKKKTLN</sequence>
<dbReference type="InterPro" id="IPR047865">
    <property type="entry name" value="Ribosomal_uL10_bac_type"/>
</dbReference>
<dbReference type="Gene3D" id="6.10.250.290">
    <property type="match status" value="1"/>
</dbReference>
<dbReference type="InterPro" id="IPR001790">
    <property type="entry name" value="Ribosomal_uL10"/>
</dbReference>
<comment type="caution">
    <text evidence="4">The sequence shown here is derived from an EMBL/GenBank/DDBJ whole genome shotgun (WGS) entry which is preliminary data.</text>
</comment>
<accession>A0A0W8FPT0</accession>
<name>A0A0W8FPT0_9ZZZZ</name>
<dbReference type="GO" id="GO:0005840">
    <property type="term" value="C:ribosome"/>
    <property type="evidence" value="ECO:0007669"/>
    <property type="project" value="UniProtKB-KW"/>
</dbReference>
<dbReference type="HAMAP" id="MF_00362">
    <property type="entry name" value="Ribosomal_uL10"/>
    <property type="match status" value="1"/>
</dbReference>
<keyword evidence="2 4" id="KW-0689">Ribosomal protein</keyword>
<dbReference type="PANTHER" id="PTHR11560">
    <property type="entry name" value="39S RIBOSOMAL PROTEIN L10, MITOCHONDRIAL"/>
    <property type="match status" value="1"/>
</dbReference>
<dbReference type="EMBL" id="LNQE01000941">
    <property type="protein sequence ID" value="KUG22769.1"/>
    <property type="molecule type" value="Genomic_DNA"/>
</dbReference>
<keyword evidence="3" id="KW-0687">Ribonucleoprotein</keyword>
<gene>
    <name evidence="4" type="ORF">ASZ90_007461</name>
</gene>
<dbReference type="AlphaFoldDB" id="A0A0W8FPT0"/>
<organism evidence="4">
    <name type="scientific">hydrocarbon metagenome</name>
    <dbReference type="NCBI Taxonomy" id="938273"/>
    <lineage>
        <taxon>unclassified sequences</taxon>
        <taxon>metagenomes</taxon>
        <taxon>ecological metagenomes</taxon>
    </lineage>
</organism>
<dbReference type="CDD" id="cd05797">
    <property type="entry name" value="Ribosomal_L10"/>
    <property type="match status" value="1"/>
</dbReference>
<proteinExistence type="inferred from homology"/>
<protein>
    <submittedName>
        <fullName evidence="4">Lsu ribosomal protein l10p (P0)</fullName>
    </submittedName>
</protein>
<dbReference type="Gene3D" id="3.30.70.1730">
    <property type="match status" value="1"/>
</dbReference>
<dbReference type="NCBIfam" id="NF000955">
    <property type="entry name" value="PRK00099.1-1"/>
    <property type="match status" value="1"/>
</dbReference>
<evidence type="ECO:0000256" key="3">
    <source>
        <dbReference type="ARBA" id="ARBA00023274"/>
    </source>
</evidence>
<dbReference type="InterPro" id="IPR022973">
    <property type="entry name" value="Ribosomal_uL10_bac"/>
</dbReference>